<dbReference type="EMBL" id="CP115174">
    <property type="protein sequence ID" value="WBO23226.1"/>
    <property type="molecule type" value="Genomic_DNA"/>
</dbReference>
<gene>
    <name evidence="1" type="ORF">PBT88_03555</name>
</gene>
<protein>
    <submittedName>
        <fullName evidence="1">Uncharacterized protein</fullName>
    </submittedName>
</protein>
<accession>A0ABY7NUU0</accession>
<evidence type="ECO:0000313" key="1">
    <source>
        <dbReference type="EMBL" id="WBO23226.1"/>
    </source>
</evidence>
<evidence type="ECO:0000313" key="2">
    <source>
        <dbReference type="Proteomes" id="UP001210865"/>
    </source>
</evidence>
<reference evidence="1 2" key="1">
    <citation type="submission" date="2022-12" db="EMBL/GenBank/DDBJ databases">
        <title>Sphingomonas abieness sp. nov., an endophytic bacterium isolated from Abies koreana.</title>
        <authorList>
            <person name="Jiang L."/>
            <person name="Lee J."/>
        </authorList>
    </citation>
    <scope>NUCLEOTIDE SEQUENCE [LARGE SCALE GENOMIC DNA]</scope>
    <source>
        <strain evidence="2">PAMB 00755</strain>
    </source>
</reference>
<dbReference type="RefSeq" id="WP_270077861.1">
    <property type="nucleotide sequence ID" value="NZ_CP115174.1"/>
</dbReference>
<keyword evidence="2" id="KW-1185">Reference proteome</keyword>
<name>A0ABY7NUU0_9SPHN</name>
<organism evidence="1 2">
    <name type="scientific">Sphingomonas abietis</name>
    <dbReference type="NCBI Taxonomy" id="3012344"/>
    <lineage>
        <taxon>Bacteria</taxon>
        <taxon>Pseudomonadati</taxon>
        <taxon>Pseudomonadota</taxon>
        <taxon>Alphaproteobacteria</taxon>
        <taxon>Sphingomonadales</taxon>
        <taxon>Sphingomonadaceae</taxon>
        <taxon>Sphingomonas</taxon>
    </lineage>
</organism>
<dbReference type="Proteomes" id="UP001210865">
    <property type="component" value="Chromosome"/>
</dbReference>
<proteinExistence type="predicted"/>
<sequence>MAVITSIGAAWASAGLDSREPVTTISPLLAGAGVPELADAGLAGAAPASWAIAAPVAPINIVDVRHRLRKEKRIENSLRMITAAVAWPATQGMMGKIRCNVQPINAVWYSLICHSDREDTFIFKIISSEIFRKKSHGNMAT</sequence>